<dbReference type="AlphaFoldDB" id="A0A9N9FS91"/>
<dbReference type="InterPro" id="IPR003613">
    <property type="entry name" value="Ubox_domain"/>
</dbReference>
<evidence type="ECO:0000256" key="6">
    <source>
        <dbReference type="ARBA" id="ARBA00012483"/>
    </source>
</evidence>
<dbReference type="Pfam" id="PF00160">
    <property type="entry name" value="Pro_isomerase"/>
    <property type="match status" value="1"/>
</dbReference>
<dbReference type="Proteomes" id="UP000789572">
    <property type="component" value="Unassembled WGS sequence"/>
</dbReference>
<protein>
    <recommendedName>
        <fullName evidence="6">RING-type E3 ubiquitin transferase</fullName>
        <ecNumber evidence="6">2.3.2.27</ecNumber>
    </recommendedName>
</protein>
<keyword evidence="9" id="KW-0539">Nucleus</keyword>
<comment type="subcellular location">
    <subcellularLocation>
        <location evidence="4">Nucleus</location>
    </subcellularLocation>
</comment>
<dbReference type="SMART" id="SM00504">
    <property type="entry name" value="Ubox"/>
    <property type="match status" value="1"/>
</dbReference>
<dbReference type="SUPFAM" id="SSF57850">
    <property type="entry name" value="RING/U-box"/>
    <property type="match status" value="1"/>
</dbReference>
<dbReference type="Gene3D" id="3.30.40.10">
    <property type="entry name" value="Zinc/RING finger domain, C3HC4 (zinc finger)"/>
    <property type="match status" value="1"/>
</dbReference>
<proteinExistence type="inferred from homology"/>
<dbReference type="PANTHER" id="PTHR45625">
    <property type="entry name" value="PEPTIDYL-PROLYL CIS-TRANS ISOMERASE-RELATED"/>
    <property type="match status" value="1"/>
</dbReference>
<dbReference type="InterPro" id="IPR002130">
    <property type="entry name" value="Cyclophilin-type_PPIase_dom"/>
</dbReference>
<dbReference type="EMBL" id="CAJVPJ010000816">
    <property type="protein sequence ID" value="CAG8558318.1"/>
    <property type="molecule type" value="Genomic_DNA"/>
</dbReference>
<evidence type="ECO:0000256" key="5">
    <source>
        <dbReference type="ARBA" id="ARBA00007930"/>
    </source>
</evidence>
<organism evidence="13 14">
    <name type="scientific">Paraglomus occultum</name>
    <dbReference type="NCBI Taxonomy" id="144539"/>
    <lineage>
        <taxon>Eukaryota</taxon>
        <taxon>Fungi</taxon>
        <taxon>Fungi incertae sedis</taxon>
        <taxon>Mucoromycota</taxon>
        <taxon>Glomeromycotina</taxon>
        <taxon>Glomeromycetes</taxon>
        <taxon>Paraglomerales</taxon>
        <taxon>Paraglomeraceae</taxon>
        <taxon>Paraglomus</taxon>
    </lineage>
</organism>
<feature type="domain" description="PPIase cyclophilin-type" evidence="11">
    <location>
        <begin position="314"/>
        <end position="416"/>
    </location>
</feature>
<accession>A0A9N9FS91</accession>
<dbReference type="InterPro" id="IPR026951">
    <property type="entry name" value="PPIL2_U-box_dom"/>
</dbReference>
<dbReference type="PANTHER" id="PTHR45625:SF1">
    <property type="entry name" value="RING-TYPE E3 UBIQUITIN-PROTEIN LIGASE PPIL2"/>
    <property type="match status" value="1"/>
</dbReference>
<evidence type="ECO:0000256" key="8">
    <source>
        <dbReference type="ARBA" id="ARBA00022786"/>
    </source>
</evidence>
<dbReference type="EC" id="2.3.2.27" evidence="6"/>
<gene>
    <name evidence="13" type="ORF">POCULU_LOCUS5380</name>
</gene>
<name>A0A9N9FS91_9GLOM</name>
<evidence type="ECO:0000256" key="4">
    <source>
        <dbReference type="ARBA" id="ARBA00004123"/>
    </source>
</evidence>
<evidence type="ECO:0000256" key="9">
    <source>
        <dbReference type="ARBA" id="ARBA00023242"/>
    </source>
</evidence>
<dbReference type="GO" id="GO:0071013">
    <property type="term" value="C:catalytic step 2 spliceosome"/>
    <property type="evidence" value="ECO:0007669"/>
    <property type="project" value="TreeGrafter"/>
</dbReference>
<feature type="domain" description="U-box" evidence="12">
    <location>
        <begin position="38"/>
        <end position="111"/>
    </location>
</feature>
<dbReference type="OrthoDB" id="407558at2759"/>
<dbReference type="SUPFAM" id="SSF50891">
    <property type="entry name" value="Cyclophilin-like"/>
    <property type="match status" value="1"/>
</dbReference>
<dbReference type="InterPro" id="IPR044666">
    <property type="entry name" value="Cyclophilin_A-like"/>
</dbReference>
<dbReference type="InterPro" id="IPR029000">
    <property type="entry name" value="Cyclophilin-like_dom_sf"/>
</dbReference>
<dbReference type="PROSITE" id="PS50072">
    <property type="entry name" value="CSA_PPIASE_2"/>
    <property type="match status" value="1"/>
</dbReference>
<feature type="region of interest" description="Disordered" evidence="10">
    <location>
        <begin position="213"/>
        <end position="238"/>
    </location>
</feature>
<comment type="catalytic activity">
    <reaction evidence="1">
        <text>S-ubiquitinyl-[E2 ubiquitin-conjugating enzyme]-L-cysteine + [acceptor protein]-L-lysine = [E2 ubiquitin-conjugating enzyme]-L-cysteine + N(6)-ubiquitinyl-[acceptor protein]-L-lysine.</text>
        <dbReference type="EC" id="2.3.2.27"/>
    </reaction>
</comment>
<dbReference type="PROSITE" id="PS51698">
    <property type="entry name" value="U_BOX"/>
    <property type="match status" value="1"/>
</dbReference>
<dbReference type="FunFam" id="3.30.40.10:FF:000079">
    <property type="entry name" value="Peptidyl-prolyl cis-trans isomerase 2"/>
    <property type="match status" value="1"/>
</dbReference>
<feature type="compositionally biased region" description="Polar residues" evidence="10">
    <location>
        <begin position="216"/>
        <end position="225"/>
    </location>
</feature>
<evidence type="ECO:0000256" key="3">
    <source>
        <dbReference type="ARBA" id="ARBA00003697"/>
    </source>
</evidence>
<comment type="function">
    <text evidence="3">May catalyze the cis-trans isomerization of proline imidic peptide bonds in oligopeptides thereby assisting the folding of proteins. May also function as a chaperone, playing a role in intracellular transport of proteins. May also have a protein ubiquitin ligase activity acting as an E3 ubiquitin protein ligase or as a ubiquitin-ubiquitin ligase promoting elongation of ubiquitin chains on proteins.</text>
</comment>
<comment type="similarity">
    <text evidence="5">Belongs to the cyclophilin-type PPIase family. PPIL2 subfamily.</text>
</comment>
<dbReference type="Gene3D" id="2.40.100.10">
    <property type="entry name" value="Cyclophilin-like"/>
    <property type="match status" value="1"/>
</dbReference>
<evidence type="ECO:0000256" key="1">
    <source>
        <dbReference type="ARBA" id="ARBA00000900"/>
    </source>
</evidence>
<dbReference type="PRINTS" id="PR00153">
    <property type="entry name" value="CSAPPISMRASE"/>
</dbReference>
<dbReference type="GO" id="GO:0000209">
    <property type="term" value="P:protein polyubiquitination"/>
    <property type="evidence" value="ECO:0007669"/>
    <property type="project" value="TreeGrafter"/>
</dbReference>
<sequence>MGKGTDKLYITHSEWSGEFGGMQFGGIQARKKTEKNFQCLPFYCCSLSLQPFSHPACTPEGIIFDLSNIYAYIKKYGKSPVTGEKLELKSLIKLNFYKNGNGEYHCPATFRVFTEHTHIVAIKTTGNVYAYEAIDRLNIKTKNWRDLLTDEPFTRADIIVLQDPHNLEARNLSNFYYVKHDQKLSDKDAKENPLNDINVSATGSAGRVLAKLAGQKKTSSDQSTVQKEKTPVKDDAKAKKFEPVKKKLPYNAAHYSTGYAAASLTSTAMTPVTENENMLLDKEEVMFKEIKAKGYARIVTNMGNLNIELFCDKIQGGDPTGTGKGGESYWKKDFPDEFKSNLSHNERGLLSMANRGKGTNGSQFFITFRPCTHLDNKHTIFGKLVGGKDVLDKMESVPTDEADYPLQEIKMLDVMVFVDPYEEYEKRLERKLLFESENAEKKNNPKEKSEKETTTWFGTQLTRLADPSTNVSAGVGKYLKSTSAKRTLEFEDTEADYPVEQEKKKTKSTGYNFGDFSGKITESESYYIKLASIHL</sequence>
<keyword evidence="8" id="KW-0833">Ubl conjugation pathway</keyword>
<comment type="catalytic activity">
    <reaction evidence="2">
        <text>[protein]-peptidylproline (omega=180) = [protein]-peptidylproline (omega=0)</text>
        <dbReference type="Rhea" id="RHEA:16237"/>
        <dbReference type="Rhea" id="RHEA-COMP:10747"/>
        <dbReference type="Rhea" id="RHEA-COMP:10748"/>
        <dbReference type="ChEBI" id="CHEBI:83833"/>
        <dbReference type="ChEBI" id="CHEBI:83834"/>
        <dbReference type="EC" id="5.2.1.8"/>
    </reaction>
</comment>
<dbReference type="InterPro" id="IPR013083">
    <property type="entry name" value="Znf_RING/FYVE/PHD"/>
</dbReference>
<evidence type="ECO:0000259" key="12">
    <source>
        <dbReference type="PROSITE" id="PS51698"/>
    </source>
</evidence>
<feature type="compositionally biased region" description="Basic and acidic residues" evidence="10">
    <location>
        <begin position="226"/>
        <end position="238"/>
    </location>
</feature>
<evidence type="ECO:0000313" key="13">
    <source>
        <dbReference type="EMBL" id="CAG8558318.1"/>
    </source>
</evidence>
<evidence type="ECO:0000256" key="7">
    <source>
        <dbReference type="ARBA" id="ARBA00022679"/>
    </source>
</evidence>
<evidence type="ECO:0000256" key="2">
    <source>
        <dbReference type="ARBA" id="ARBA00000971"/>
    </source>
</evidence>
<evidence type="ECO:0000256" key="10">
    <source>
        <dbReference type="SAM" id="MobiDB-lite"/>
    </source>
</evidence>
<comment type="caution">
    <text evidence="13">The sequence shown here is derived from an EMBL/GenBank/DDBJ whole genome shotgun (WGS) entry which is preliminary data.</text>
</comment>
<reference evidence="13" key="1">
    <citation type="submission" date="2021-06" db="EMBL/GenBank/DDBJ databases">
        <authorList>
            <person name="Kallberg Y."/>
            <person name="Tangrot J."/>
            <person name="Rosling A."/>
        </authorList>
    </citation>
    <scope>NUCLEOTIDE SEQUENCE</scope>
    <source>
        <strain evidence="13">IA702</strain>
    </source>
</reference>
<keyword evidence="7" id="KW-0808">Transferase</keyword>
<keyword evidence="14" id="KW-1185">Reference proteome</keyword>
<dbReference type="CDD" id="cd16663">
    <property type="entry name" value="RING-Ubox_PPIL2"/>
    <property type="match status" value="1"/>
</dbReference>
<evidence type="ECO:0000259" key="11">
    <source>
        <dbReference type="PROSITE" id="PS50072"/>
    </source>
</evidence>
<evidence type="ECO:0000313" key="14">
    <source>
        <dbReference type="Proteomes" id="UP000789572"/>
    </source>
</evidence>
<dbReference type="GO" id="GO:0003755">
    <property type="term" value="F:peptidyl-prolyl cis-trans isomerase activity"/>
    <property type="evidence" value="ECO:0007669"/>
    <property type="project" value="UniProtKB-EC"/>
</dbReference>
<dbReference type="GO" id="GO:0061630">
    <property type="term" value="F:ubiquitin protein ligase activity"/>
    <property type="evidence" value="ECO:0007669"/>
    <property type="project" value="UniProtKB-EC"/>
</dbReference>